<feature type="compositionally biased region" description="Basic and acidic residues" evidence="7">
    <location>
        <begin position="260"/>
        <end position="271"/>
    </location>
</feature>
<keyword evidence="5" id="KW-0690">Ribosome biogenesis</keyword>
<evidence type="ECO:0000256" key="2">
    <source>
        <dbReference type="ARBA" id="ARBA00004642"/>
    </source>
</evidence>
<reference evidence="8 9" key="1">
    <citation type="journal article" date="2018" name="Evol. Lett.">
        <title>Horizontal gene cluster transfer increased hallucinogenic mushroom diversity.</title>
        <authorList>
            <person name="Reynolds H.T."/>
            <person name="Vijayakumar V."/>
            <person name="Gluck-Thaler E."/>
            <person name="Korotkin H.B."/>
            <person name="Matheny P.B."/>
            <person name="Slot J.C."/>
        </authorList>
    </citation>
    <scope>NUCLEOTIDE SEQUENCE [LARGE SCALE GENOMIC DNA]</scope>
    <source>
        <strain evidence="8 9">2629</strain>
    </source>
</reference>
<dbReference type="Pfam" id="PF07767">
    <property type="entry name" value="Nop53"/>
    <property type="match status" value="1"/>
</dbReference>
<evidence type="ECO:0000256" key="7">
    <source>
        <dbReference type="SAM" id="MobiDB-lite"/>
    </source>
</evidence>
<dbReference type="GO" id="GO:0006364">
    <property type="term" value="P:rRNA processing"/>
    <property type="evidence" value="ECO:0007669"/>
    <property type="project" value="TreeGrafter"/>
</dbReference>
<feature type="compositionally biased region" description="Polar residues" evidence="7">
    <location>
        <begin position="1"/>
        <end position="23"/>
    </location>
</feature>
<evidence type="ECO:0000256" key="3">
    <source>
        <dbReference type="ARBA" id="ARBA00008838"/>
    </source>
</evidence>
<dbReference type="STRING" id="181874.A0A409WIT8"/>
<dbReference type="EMBL" id="NHTK01005465">
    <property type="protein sequence ID" value="PPQ78409.1"/>
    <property type="molecule type" value="Genomic_DNA"/>
</dbReference>
<evidence type="ECO:0000256" key="4">
    <source>
        <dbReference type="ARBA" id="ARBA00018339"/>
    </source>
</evidence>
<organism evidence="8 9">
    <name type="scientific">Panaeolus cyanescens</name>
    <dbReference type="NCBI Taxonomy" id="181874"/>
    <lineage>
        <taxon>Eukaryota</taxon>
        <taxon>Fungi</taxon>
        <taxon>Dikarya</taxon>
        <taxon>Basidiomycota</taxon>
        <taxon>Agaricomycotina</taxon>
        <taxon>Agaricomycetes</taxon>
        <taxon>Agaricomycetidae</taxon>
        <taxon>Agaricales</taxon>
        <taxon>Agaricineae</taxon>
        <taxon>Galeropsidaceae</taxon>
        <taxon>Panaeolus</taxon>
    </lineage>
</organism>
<sequence length="490" mass="54574">MPRTTTKPRPSASSTGAPAQHNQSSRKGKKAWRKNVDIEDVEKGLEEMRAEERVVGKALQKQKDEDLFVVDTKGDDQSKFRKTLPKFSARNLTSTKILSQRSAVPAVVSRVTSSSSSKKRKLQLTKDDKERLLSIAKKPRKGPFNSIKHESEYQPGENAMRLGLSEAVKQSGKYDPWGGIQSAVITSSTKTTVEGEEDEDEAPALIDSIPEDDGFAVPEPSLPKPPKHHAKSSSSTTPRSIIALPAVSHPHAGASYNPPEEAHRELLLKAAEQEEKKVRELEKMAEVKKKMEALKAAGGDDEEEVEGVPAGMKVQSLSDDEEAKESDEEEHDGGEKTSKTAARKTKAQKNKAKRLLEEKRLLAKKASIKSLLSSIDQAKALRKTLSQEEQNRALEIEAKRLLKVEELKKKGMAGKKVGKHKVPEGDLEVQVGEDLSENLRGLKPEGNLFRDRFQSLQQRALIEPRALVLPKKRRHRVVEYEKHAWKKFDQ</sequence>
<gene>
    <name evidence="8" type="ORF">CVT24_001400</name>
</gene>
<feature type="compositionally biased region" description="Basic residues" evidence="7">
    <location>
        <begin position="24"/>
        <end position="33"/>
    </location>
</feature>
<dbReference type="GO" id="GO:0005654">
    <property type="term" value="C:nucleoplasm"/>
    <property type="evidence" value="ECO:0007669"/>
    <property type="project" value="UniProtKB-SubCell"/>
</dbReference>
<dbReference type="PIRSF" id="PIRSF017302">
    <property type="entry name" value="Gltscr2"/>
    <property type="match status" value="1"/>
</dbReference>
<feature type="region of interest" description="Disordered" evidence="7">
    <location>
        <begin position="171"/>
        <end position="271"/>
    </location>
</feature>
<comment type="similarity">
    <text evidence="3">Belongs to the NOP53 family.</text>
</comment>
<keyword evidence="6" id="KW-0539">Nucleus</keyword>
<dbReference type="InterPro" id="IPR011687">
    <property type="entry name" value="Nop53/GLTSCR2"/>
</dbReference>
<dbReference type="AlphaFoldDB" id="A0A409WIT8"/>
<dbReference type="FunCoup" id="A0A409WIT8">
    <property type="interactions" value="346"/>
</dbReference>
<dbReference type="GO" id="GO:0008097">
    <property type="term" value="F:5S rRNA binding"/>
    <property type="evidence" value="ECO:0007669"/>
    <property type="project" value="TreeGrafter"/>
</dbReference>
<dbReference type="GO" id="GO:0000027">
    <property type="term" value="P:ribosomal large subunit assembly"/>
    <property type="evidence" value="ECO:0007669"/>
    <property type="project" value="TreeGrafter"/>
</dbReference>
<feature type="compositionally biased region" description="Basic residues" evidence="7">
    <location>
        <begin position="341"/>
        <end position="353"/>
    </location>
</feature>
<dbReference type="GO" id="GO:0005730">
    <property type="term" value="C:nucleolus"/>
    <property type="evidence" value="ECO:0007669"/>
    <property type="project" value="UniProtKB-SubCell"/>
</dbReference>
<evidence type="ECO:0000313" key="9">
    <source>
        <dbReference type="Proteomes" id="UP000284842"/>
    </source>
</evidence>
<feature type="compositionally biased region" description="Polar residues" evidence="7">
    <location>
        <begin position="183"/>
        <end position="192"/>
    </location>
</feature>
<feature type="region of interest" description="Disordered" evidence="7">
    <location>
        <begin position="294"/>
        <end position="356"/>
    </location>
</feature>
<protein>
    <recommendedName>
        <fullName evidence="4">Ribosome biogenesis protein NOP53</fullName>
    </recommendedName>
</protein>
<evidence type="ECO:0000256" key="6">
    <source>
        <dbReference type="ARBA" id="ARBA00023242"/>
    </source>
</evidence>
<feature type="region of interest" description="Disordered" evidence="7">
    <location>
        <begin position="110"/>
        <end position="129"/>
    </location>
</feature>
<dbReference type="InParanoid" id="A0A409WIT8"/>
<dbReference type="PANTHER" id="PTHR14211">
    <property type="entry name" value="GLIOMA SUPPRESSOR CANDIDATE REGION GENE 2"/>
    <property type="match status" value="1"/>
</dbReference>
<evidence type="ECO:0000313" key="8">
    <source>
        <dbReference type="EMBL" id="PPQ78409.1"/>
    </source>
</evidence>
<dbReference type="OrthoDB" id="5072at2759"/>
<name>A0A409WIT8_9AGAR</name>
<feature type="region of interest" description="Disordered" evidence="7">
    <location>
        <begin position="1"/>
        <end position="36"/>
    </location>
</feature>
<evidence type="ECO:0000256" key="5">
    <source>
        <dbReference type="ARBA" id="ARBA00022517"/>
    </source>
</evidence>
<dbReference type="PANTHER" id="PTHR14211:SF7">
    <property type="entry name" value="RIBOSOME BIOGENESIS PROTEIN NOP53"/>
    <property type="match status" value="1"/>
</dbReference>
<keyword evidence="9" id="KW-1185">Reference proteome</keyword>
<dbReference type="Proteomes" id="UP000284842">
    <property type="component" value="Unassembled WGS sequence"/>
</dbReference>
<evidence type="ECO:0000256" key="1">
    <source>
        <dbReference type="ARBA" id="ARBA00004604"/>
    </source>
</evidence>
<feature type="region of interest" description="Disordered" evidence="7">
    <location>
        <begin position="136"/>
        <end position="158"/>
    </location>
</feature>
<comment type="subcellular location">
    <subcellularLocation>
        <location evidence="1">Nucleus</location>
        <location evidence="1">Nucleolus</location>
    </subcellularLocation>
    <subcellularLocation>
        <location evidence="2">Nucleus</location>
        <location evidence="2">Nucleoplasm</location>
    </subcellularLocation>
</comment>
<proteinExistence type="inferred from homology"/>
<comment type="caution">
    <text evidence="8">The sequence shown here is derived from an EMBL/GenBank/DDBJ whole genome shotgun (WGS) entry which is preliminary data.</text>
</comment>
<feature type="compositionally biased region" description="Acidic residues" evidence="7">
    <location>
        <begin position="318"/>
        <end position="332"/>
    </location>
</feature>
<accession>A0A409WIT8</accession>